<sequence length="503" mass="57275">MLNQNQKRLQKSVRFMEYPFGGRGWTGEEDRHLAEGTTSYRAHEKYITWAAEHLKPLKNEDEFIRMRTLKHRVTSIWKWILREIDLKPTRTQREFLENAMVVAGKRFGINTNPREDQVFLGRYELTQLLQIDTQRCVRLDFAENHHLTWVLACICGIRPGSLGAVSAESRAEKLYPTWEDVKITRGPIAGSFSLDIKFRVLKGENGPDNLDEKVTLDFKITSPTHSDHLPLSPPHRLLAIALRRNLLANYETLDSLLSGQDYNILIKPERAAEPIMIGGRRRDFATNPTPLTARYITSKFGKAARDAGYGIEVTMYAWRRKTATNTLRAVGADRARRALNHKRGTTTLGEHYEQGNFDLPVMAIALGSNVERAQKEMSDISSPALTHFADQSGLPARVEELCEELKLTDDQYIAAVESNNRLGKKAAMERIKRAAKEMAYKQGSKAAADALTIHEVYARKRDLYDIANFMRMVRQKHGAAQLPVCLADVDNLYDYRDAEEMQS</sequence>
<proteinExistence type="predicted"/>
<keyword evidence="2" id="KW-1185">Reference proteome</keyword>
<dbReference type="Gene3D" id="1.10.443.10">
    <property type="entry name" value="Intergrase catalytic core"/>
    <property type="match status" value="1"/>
</dbReference>
<evidence type="ECO:0000313" key="2">
    <source>
        <dbReference type="Proteomes" id="UP001595075"/>
    </source>
</evidence>
<comment type="caution">
    <text evidence="1">The sequence shown here is derived from an EMBL/GenBank/DDBJ whole genome shotgun (WGS) entry which is preliminary data.</text>
</comment>
<dbReference type="Proteomes" id="UP001595075">
    <property type="component" value="Unassembled WGS sequence"/>
</dbReference>
<evidence type="ECO:0000313" key="1">
    <source>
        <dbReference type="EMBL" id="KAL2075184.1"/>
    </source>
</evidence>
<organism evidence="1 2">
    <name type="scientific">Oculimacula yallundae</name>
    <dbReference type="NCBI Taxonomy" id="86028"/>
    <lineage>
        <taxon>Eukaryota</taxon>
        <taxon>Fungi</taxon>
        <taxon>Dikarya</taxon>
        <taxon>Ascomycota</taxon>
        <taxon>Pezizomycotina</taxon>
        <taxon>Leotiomycetes</taxon>
        <taxon>Helotiales</taxon>
        <taxon>Ploettnerulaceae</taxon>
        <taxon>Oculimacula</taxon>
    </lineage>
</organism>
<evidence type="ECO:0008006" key="3">
    <source>
        <dbReference type="Google" id="ProtNLM"/>
    </source>
</evidence>
<accession>A0ABR4D1H1</accession>
<dbReference type="InterPro" id="IPR013762">
    <property type="entry name" value="Integrase-like_cat_sf"/>
</dbReference>
<dbReference type="EMBL" id="JAZHXI010000001">
    <property type="protein sequence ID" value="KAL2075184.1"/>
    <property type="molecule type" value="Genomic_DNA"/>
</dbReference>
<reference evidence="1 2" key="1">
    <citation type="journal article" date="2024" name="Commun. Biol.">
        <title>Comparative genomic analysis of thermophilic fungi reveals convergent evolutionary adaptations and gene losses.</title>
        <authorList>
            <person name="Steindorff A.S."/>
            <person name="Aguilar-Pontes M.V."/>
            <person name="Robinson A.J."/>
            <person name="Andreopoulos B."/>
            <person name="LaButti K."/>
            <person name="Kuo A."/>
            <person name="Mondo S."/>
            <person name="Riley R."/>
            <person name="Otillar R."/>
            <person name="Haridas S."/>
            <person name="Lipzen A."/>
            <person name="Grimwood J."/>
            <person name="Schmutz J."/>
            <person name="Clum A."/>
            <person name="Reid I.D."/>
            <person name="Moisan M.C."/>
            <person name="Butler G."/>
            <person name="Nguyen T.T.M."/>
            <person name="Dewar K."/>
            <person name="Conant G."/>
            <person name="Drula E."/>
            <person name="Henrissat B."/>
            <person name="Hansel C."/>
            <person name="Singer S."/>
            <person name="Hutchinson M.I."/>
            <person name="de Vries R.P."/>
            <person name="Natvig D.O."/>
            <person name="Powell A.J."/>
            <person name="Tsang A."/>
            <person name="Grigoriev I.V."/>
        </authorList>
    </citation>
    <scope>NUCLEOTIDE SEQUENCE [LARGE SCALE GENOMIC DNA]</scope>
    <source>
        <strain evidence="1 2">CBS 494.80</strain>
    </source>
</reference>
<gene>
    <name evidence="1" type="ORF">VTL71DRAFT_126</name>
</gene>
<name>A0ABR4D1H1_9HELO</name>
<protein>
    <recommendedName>
        <fullName evidence="3">Integrase</fullName>
    </recommendedName>
</protein>